<protein>
    <submittedName>
        <fullName evidence="1">Uncharacterized protein</fullName>
    </submittedName>
</protein>
<geneLocation type="plasmid" evidence="1">
    <name>pKP16103-MCR-1</name>
</geneLocation>
<proteinExistence type="predicted"/>
<sequence>MSGADIGSLHVKLRLDKPTGSERKLTFSHSG</sequence>
<dbReference type="EMBL" id="MH733011">
    <property type="protein sequence ID" value="AXV47693.1"/>
    <property type="molecule type" value="Genomic_DNA"/>
</dbReference>
<evidence type="ECO:0000313" key="1">
    <source>
        <dbReference type="EMBL" id="AXV47693.1"/>
    </source>
</evidence>
<name>A0A385G0R0_KLEPN</name>
<reference evidence="1" key="1">
    <citation type="submission" date="2018-08" db="EMBL/GenBank/DDBJ databases">
        <authorList>
            <person name="Mu J.-J."/>
            <person name="Lin Y.-C."/>
        </authorList>
    </citation>
    <scope>NUCLEOTIDE SEQUENCE</scope>
    <source>
        <strain evidence="1">KP16103</strain>
        <plasmid evidence="1">pKP16103-MCR-1</plasmid>
    </source>
</reference>
<organism evidence="1">
    <name type="scientific">Klebsiella pneumoniae</name>
    <dbReference type="NCBI Taxonomy" id="573"/>
    <lineage>
        <taxon>Bacteria</taxon>
        <taxon>Pseudomonadati</taxon>
        <taxon>Pseudomonadota</taxon>
        <taxon>Gammaproteobacteria</taxon>
        <taxon>Enterobacterales</taxon>
        <taxon>Enterobacteriaceae</taxon>
        <taxon>Klebsiella/Raoultella group</taxon>
        <taxon>Klebsiella</taxon>
        <taxon>Klebsiella pneumoniae complex</taxon>
    </lineage>
</organism>
<keyword evidence="1" id="KW-0614">Plasmid</keyword>
<dbReference type="AlphaFoldDB" id="A0A385G0R0"/>
<accession>A0A385G0R0</accession>